<evidence type="ECO:0000256" key="1">
    <source>
        <dbReference type="ARBA" id="ARBA00004917"/>
    </source>
</evidence>
<dbReference type="PANTHER" id="PTHR21058">
    <property type="entry name" value="6,7-DIMETHYL-8-RIBITYLLUMAZINE SYNTHASE DMRL SYNTHASE LUMAZINE SYNTHASE"/>
    <property type="match status" value="1"/>
</dbReference>
<evidence type="ECO:0000256" key="2">
    <source>
        <dbReference type="ARBA" id="ARBA00007424"/>
    </source>
</evidence>
<sequence length="134" mass="14411">MAKSIAIVAGSFHKDLVDKMVDEARKTASENNLIVEEVFWVPGSMEVPLQLKRLLIRESIEGAVVLGIIEKGDTGHGLVMGQAVTKGIIDLQLASMKPIGYGIIGPGAKDKQIESRLVPYARKAVLAVSEMLSN</sequence>
<evidence type="ECO:0000256" key="5">
    <source>
        <dbReference type="ARBA" id="ARBA00022679"/>
    </source>
</evidence>
<keyword evidence="5" id="KW-0808">Transferase</keyword>
<comment type="caution">
    <text evidence="7">The sequence shown here is derived from an EMBL/GenBank/DDBJ whole genome shotgun (WGS) entry which is preliminary data.</text>
</comment>
<dbReference type="PANTHER" id="PTHR21058:SF0">
    <property type="entry name" value="6,7-DIMETHYL-8-RIBITYLLUMAZINE SYNTHASE"/>
    <property type="match status" value="1"/>
</dbReference>
<evidence type="ECO:0000256" key="3">
    <source>
        <dbReference type="ARBA" id="ARBA00012664"/>
    </source>
</evidence>
<reference evidence="8" key="1">
    <citation type="journal article" date="2019" name="bioRxiv">
        <title>Genome diversification in globally distributed novel marine Proteobacteria is linked to environmental adaptation.</title>
        <authorList>
            <person name="Zhou Z."/>
            <person name="Tran P.Q."/>
            <person name="Kieft K."/>
            <person name="Anantharaman K."/>
        </authorList>
    </citation>
    <scope>NUCLEOTIDE SEQUENCE [LARGE SCALE GENOMIC DNA]</scope>
</reference>
<evidence type="ECO:0000313" key="7">
    <source>
        <dbReference type="EMBL" id="HIA97585.1"/>
    </source>
</evidence>
<organism evidence="7 8">
    <name type="scientific">Marine Group III euryarchaeote</name>
    <dbReference type="NCBI Taxonomy" id="2173149"/>
    <lineage>
        <taxon>Archaea</taxon>
        <taxon>Methanobacteriati</taxon>
        <taxon>Thermoplasmatota</taxon>
        <taxon>Thermoplasmata</taxon>
        <taxon>Candidatus Thermoprofundales</taxon>
    </lineage>
</organism>
<protein>
    <recommendedName>
        <fullName evidence="3">6,7-dimethyl-8-ribityllumazine synthase</fullName>
        <ecNumber evidence="3">2.5.1.78</ecNumber>
    </recommendedName>
</protein>
<dbReference type="EC" id="2.5.1.78" evidence="3"/>
<dbReference type="InterPro" id="IPR002180">
    <property type="entry name" value="LS/RS"/>
</dbReference>
<keyword evidence="4" id="KW-0686">Riboflavin biosynthesis</keyword>
<dbReference type="Pfam" id="PF00885">
    <property type="entry name" value="DMRL_synthase"/>
    <property type="match status" value="1"/>
</dbReference>
<evidence type="ECO:0000256" key="6">
    <source>
        <dbReference type="ARBA" id="ARBA00048785"/>
    </source>
</evidence>
<dbReference type="GO" id="GO:0009349">
    <property type="term" value="C:riboflavin synthase complex"/>
    <property type="evidence" value="ECO:0007669"/>
    <property type="project" value="InterPro"/>
</dbReference>
<comment type="catalytic activity">
    <reaction evidence="6">
        <text>(2S)-2-hydroxy-3-oxobutyl phosphate + 5-amino-6-(D-ribitylamino)uracil = 6,7-dimethyl-8-(1-D-ribityl)lumazine + phosphate + 2 H2O + H(+)</text>
        <dbReference type="Rhea" id="RHEA:26152"/>
        <dbReference type="ChEBI" id="CHEBI:15377"/>
        <dbReference type="ChEBI" id="CHEBI:15378"/>
        <dbReference type="ChEBI" id="CHEBI:15934"/>
        <dbReference type="ChEBI" id="CHEBI:43474"/>
        <dbReference type="ChEBI" id="CHEBI:58201"/>
        <dbReference type="ChEBI" id="CHEBI:58830"/>
        <dbReference type="EC" id="2.5.1.78"/>
    </reaction>
</comment>
<name>A0A7J4CY64_9ARCH</name>
<proteinExistence type="inferred from homology"/>
<dbReference type="GO" id="GO:0009231">
    <property type="term" value="P:riboflavin biosynthetic process"/>
    <property type="evidence" value="ECO:0007669"/>
    <property type="project" value="UniProtKB-UniPathway"/>
</dbReference>
<dbReference type="Proteomes" id="UP000589132">
    <property type="component" value="Unassembled WGS sequence"/>
</dbReference>
<gene>
    <name evidence="7" type="ORF">EYO15_00160</name>
</gene>
<dbReference type="SUPFAM" id="SSF52121">
    <property type="entry name" value="Lumazine synthase"/>
    <property type="match status" value="1"/>
</dbReference>
<evidence type="ECO:0000313" key="8">
    <source>
        <dbReference type="Proteomes" id="UP000589132"/>
    </source>
</evidence>
<dbReference type="Gene3D" id="3.40.50.960">
    <property type="entry name" value="Lumazine/riboflavin synthase"/>
    <property type="match status" value="1"/>
</dbReference>
<dbReference type="UniPathway" id="UPA00275">
    <property type="reaction ID" value="UER00404"/>
</dbReference>
<dbReference type="InterPro" id="IPR034964">
    <property type="entry name" value="LS"/>
</dbReference>
<evidence type="ECO:0000256" key="4">
    <source>
        <dbReference type="ARBA" id="ARBA00022619"/>
    </source>
</evidence>
<dbReference type="InterPro" id="IPR036467">
    <property type="entry name" value="LS/RS_sf"/>
</dbReference>
<comment type="similarity">
    <text evidence="2">Belongs to the DMRL synthase family.</text>
</comment>
<dbReference type="AlphaFoldDB" id="A0A7J4CY64"/>
<comment type="pathway">
    <text evidence="1">Cofactor biosynthesis; riboflavin biosynthesis; riboflavin from 2-hydroxy-3-oxobutyl phosphate and 5-amino-6-(D-ribitylamino)uracil: step 1/2.</text>
</comment>
<dbReference type="GO" id="GO:0000906">
    <property type="term" value="F:6,7-dimethyl-8-ribityllumazine synthase activity"/>
    <property type="evidence" value="ECO:0007669"/>
    <property type="project" value="UniProtKB-EC"/>
</dbReference>
<accession>A0A7J4CY64</accession>
<dbReference type="EMBL" id="DTTC01000006">
    <property type="protein sequence ID" value="HIA97585.1"/>
    <property type="molecule type" value="Genomic_DNA"/>
</dbReference>